<dbReference type="WBParaSite" id="HPLM_0001663101-mRNA-1">
    <property type="protein sequence ID" value="HPLM_0001663101-mRNA-1"/>
    <property type="gene ID" value="HPLM_0001663101"/>
</dbReference>
<keyword evidence="2" id="KW-1185">Reference proteome</keyword>
<sequence length="142" mass="16171">MWMDVTLNYKEYVLPRVGSTAPFEEFGSCDAERVSTKKEQKSLDSFSSILWNTTIEDLDIECEEDCAIEDEGADPLWEPDDEEELASTSRGLLIFGNVEVSKQQVQVLPKTFIRARYPNKTRRKAVSDSIGQTQRDAVRCRA</sequence>
<dbReference type="Proteomes" id="UP000268014">
    <property type="component" value="Unassembled WGS sequence"/>
</dbReference>
<organism evidence="3">
    <name type="scientific">Haemonchus placei</name>
    <name type="common">Barber's pole worm</name>
    <dbReference type="NCBI Taxonomy" id="6290"/>
    <lineage>
        <taxon>Eukaryota</taxon>
        <taxon>Metazoa</taxon>
        <taxon>Ecdysozoa</taxon>
        <taxon>Nematoda</taxon>
        <taxon>Chromadorea</taxon>
        <taxon>Rhabditida</taxon>
        <taxon>Rhabditina</taxon>
        <taxon>Rhabditomorpha</taxon>
        <taxon>Strongyloidea</taxon>
        <taxon>Trichostrongylidae</taxon>
        <taxon>Haemonchus</taxon>
    </lineage>
</organism>
<reference evidence="1 2" key="2">
    <citation type="submission" date="2018-11" db="EMBL/GenBank/DDBJ databases">
        <authorList>
            <consortium name="Pathogen Informatics"/>
        </authorList>
    </citation>
    <scope>NUCLEOTIDE SEQUENCE [LARGE SCALE GENOMIC DNA]</scope>
    <source>
        <strain evidence="1 2">MHpl1</strain>
    </source>
</reference>
<protein>
    <submittedName>
        <fullName evidence="1 3">Uncharacterized protein</fullName>
    </submittedName>
</protein>
<accession>A0A0N4WXS2</accession>
<evidence type="ECO:0000313" key="3">
    <source>
        <dbReference type="WBParaSite" id="HPLM_0001663101-mRNA-1"/>
    </source>
</evidence>
<name>A0A0N4WXS2_HAEPC</name>
<evidence type="ECO:0000313" key="2">
    <source>
        <dbReference type="Proteomes" id="UP000268014"/>
    </source>
</evidence>
<proteinExistence type="predicted"/>
<dbReference type="EMBL" id="UZAF01019507">
    <property type="protein sequence ID" value="VDO60866.1"/>
    <property type="molecule type" value="Genomic_DNA"/>
</dbReference>
<reference evidence="3" key="1">
    <citation type="submission" date="2017-02" db="UniProtKB">
        <authorList>
            <consortium name="WormBaseParasite"/>
        </authorList>
    </citation>
    <scope>IDENTIFICATION</scope>
</reference>
<dbReference type="AlphaFoldDB" id="A0A0N4WXS2"/>
<gene>
    <name evidence="1" type="ORF">HPLM_LOCUS16623</name>
</gene>
<evidence type="ECO:0000313" key="1">
    <source>
        <dbReference type="EMBL" id="VDO60866.1"/>
    </source>
</evidence>